<keyword evidence="3" id="KW-1185">Reference proteome</keyword>
<sequence length="312" mass="34562">MNYYAVLDVGGSSIKYALMDESGEFIEKSSVPTPKESLELFLEQVDFIINECQNMQELKGLAISMPGAVNIETGSIAGISAIPYIHGPNMKELLQQRTHLTVEMENDANCAALAEGWIGAAKDVMDYLCLVIGTGIGGAVVLNKTIRHGRNQFCGEFGYMIMEDYLDRPGGETWSSLAAVGGLINKVAVRKGIDPDHLNGKKVFELAEKGDKEAKEEIDHFMKRLAVGIYNLQFMIDPEKILIGGAISSREGFVEQINEMLDQIQHNRKNLMINVERCQFGNDSNLIGALHHFIQRQSANEKRNRLAQGRQA</sequence>
<name>A0ABS4RGS8_9BACI</name>
<comment type="caution">
    <text evidence="2">The sequence shown here is derived from an EMBL/GenBank/DDBJ whole genome shotgun (WGS) entry which is preliminary data.</text>
</comment>
<gene>
    <name evidence="2" type="ORF">J2Z40_002661</name>
</gene>
<dbReference type="PANTHER" id="PTHR18964">
    <property type="entry name" value="ROK (REPRESSOR, ORF, KINASE) FAMILY"/>
    <property type="match status" value="1"/>
</dbReference>
<evidence type="ECO:0000256" key="1">
    <source>
        <dbReference type="ARBA" id="ARBA00006479"/>
    </source>
</evidence>
<dbReference type="PANTHER" id="PTHR18964:SF170">
    <property type="entry name" value="SUGAR KINASE"/>
    <property type="match status" value="1"/>
</dbReference>
<dbReference type="SUPFAM" id="SSF53067">
    <property type="entry name" value="Actin-like ATPase domain"/>
    <property type="match status" value="1"/>
</dbReference>
<dbReference type="Pfam" id="PF00480">
    <property type="entry name" value="ROK"/>
    <property type="match status" value="1"/>
</dbReference>
<proteinExistence type="inferred from homology"/>
<dbReference type="Proteomes" id="UP001519293">
    <property type="component" value="Unassembled WGS sequence"/>
</dbReference>
<dbReference type="InterPro" id="IPR000600">
    <property type="entry name" value="ROK"/>
</dbReference>
<protein>
    <submittedName>
        <fullName evidence="2">NBD/HSP70 family sugar kinase</fullName>
    </submittedName>
</protein>
<dbReference type="EMBL" id="JAGIKZ010000015">
    <property type="protein sequence ID" value="MBP2242088.1"/>
    <property type="molecule type" value="Genomic_DNA"/>
</dbReference>
<dbReference type="Gene3D" id="3.30.420.40">
    <property type="match status" value="2"/>
</dbReference>
<dbReference type="CDD" id="cd24152">
    <property type="entry name" value="ASKHA_NBD_ROK-like"/>
    <property type="match status" value="1"/>
</dbReference>
<reference evidence="2 3" key="1">
    <citation type="submission" date="2021-03" db="EMBL/GenBank/DDBJ databases">
        <title>Genomic Encyclopedia of Type Strains, Phase IV (KMG-IV): sequencing the most valuable type-strain genomes for metagenomic binning, comparative biology and taxonomic classification.</title>
        <authorList>
            <person name="Goeker M."/>
        </authorList>
    </citation>
    <scope>NUCLEOTIDE SEQUENCE [LARGE SCALE GENOMIC DNA]</scope>
    <source>
        <strain evidence="2 3">DSM 26675</strain>
    </source>
</reference>
<organism evidence="2 3">
    <name type="scientific">Cytobacillus eiseniae</name>
    <dbReference type="NCBI Taxonomy" id="762947"/>
    <lineage>
        <taxon>Bacteria</taxon>
        <taxon>Bacillati</taxon>
        <taxon>Bacillota</taxon>
        <taxon>Bacilli</taxon>
        <taxon>Bacillales</taxon>
        <taxon>Bacillaceae</taxon>
        <taxon>Cytobacillus</taxon>
    </lineage>
</organism>
<comment type="similarity">
    <text evidence="1">Belongs to the ROK (NagC/XylR) family.</text>
</comment>
<evidence type="ECO:0000313" key="2">
    <source>
        <dbReference type="EMBL" id="MBP2242088.1"/>
    </source>
</evidence>
<keyword evidence="2" id="KW-0418">Kinase</keyword>
<dbReference type="InterPro" id="IPR043129">
    <property type="entry name" value="ATPase_NBD"/>
</dbReference>
<evidence type="ECO:0000313" key="3">
    <source>
        <dbReference type="Proteomes" id="UP001519293"/>
    </source>
</evidence>
<keyword evidence="2" id="KW-0808">Transferase</keyword>
<dbReference type="GO" id="GO:0016301">
    <property type="term" value="F:kinase activity"/>
    <property type="evidence" value="ECO:0007669"/>
    <property type="project" value="UniProtKB-KW"/>
</dbReference>
<accession>A0ABS4RGS8</accession>
<dbReference type="RefSeq" id="WP_083953981.1">
    <property type="nucleotide sequence ID" value="NZ_JAGIKZ010000015.1"/>
</dbReference>